<dbReference type="Pfam" id="PF06541">
    <property type="entry name" value="ABC_trans_CmpB"/>
    <property type="match status" value="1"/>
</dbReference>
<protein>
    <recommendedName>
        <fullName evidence="8">ABC-transporter type IV</fullName>
    </recommendedName>
</protein>
<gene>
    <name evidence="6" type="ordered locus">Desca_0370</name>
</gene>
<feature type="transmembrane region" description="Helical" evidence="5">
    <location>
        <begin position="62"/>
        <end position="83"/>
    </location>
</feature>
<feature type="transmembrane region" description="Helical" evidence="5">
    <location>
        <begin position="103"/>
        <end position="122"/>
    </location>
</feature>
<feature type="transmembrane region" description="Helical" evidence="5">
    <location>
        <begin position="5"/>
        <end position="26"/>
    </location>
</feature>
<feature type="transmembrane region" description="Helical" evidence="5">
    <location>
        <begin position="32"/>
        <end position="50"/>
    </location>
</feature>
<accession>F6B6U0</accession>
<keyword evidence="4 5" id="KW-0472">Membrane</keyword>
<organism evidence="6 7">
    <name type="scientific">Desulfotomaculum nigrificans (strain DSM 14880 / VKM B-2319 / CO-1-SRB)</name>
    <name type="common">Desulfotomaculum carboxydivorans</name>
    <dbReference type="NCBI Taxonomy" id="868595"/>
    <lineage>
        <taxon>Bacteria</taxon>
        <taxon>Bacillati</taxon>
        <taxon>Bacillota</taxon>
        <taxon>Clostridia</taxon>
        <taxon>Eubacteriales</taxon>
        <taxon>Desulfotomaculaceae</taxon>
        <taxon>Desulfotomaculum</taxon>
    </lineage>
</organism>
<evidence type="ECO:0000256" key="2">
    <source>
        <dbReference type="ARBA" id="ARBA00022692"/>
    </source>
</evidence>
<reference evidence="6 7" key="1">
    <citation type="submission" date="2011-05" db="EMBL/GenBank/DDBJ databases">
        <title>Complete sequence of Desulfotomaculum carboxydivorans CO-1-SRB.</title>
        <authorList>
            <consortium name="US DOE Joint Genome Institute"/>
            <person name="Lucas S."/>
            <person name="Han J."/>
            <person name="Lapidus A."/>
            <person name="Cheng J.-F."/>
            <person name="Goodwin L."/>
            <person name="Pitluck S."/>
            <person name="Peters L."/>
            <person name="Mikhailova N."/>
            <person name="Lu M."/>
            <person name="Han C."/>
            <person name="Tapia R."/>
            <person name="Land M."/>
            <person name="Hauser L."/>
            <person name="Kyrpides N."/>
            <person name="Ivanova N."/>
            <person name="Pagani I."/>
            <person name="Stams A."/>
            <person name="Plugge C."/>
            <person name="Muyzer G."/>
            <person name="Kuever J."/>
            <person name="Parshina S."/>
            <person name="Ivanova A."/>
            <person name="Nazina T."/>
            <person name="Woyke T."/>
        </authorList>
    </citation>
    <scope>NUCLEOTIDE SEQUENCE [LARGE SCALE GENOMIC DNA]</scope>
    <source>
        <strain evidence="7">DSM 14880 / VKM B-2319 / CO-1-SRB</strain>
    </source>
</reference>
<sequence length="136" mass="16018">MIKRLFIYGMVGWGLEVLWTGFLSALAGDWRLTSTTYLWMFPIYGMAVLLEDFHDGIRRWPWWARGTFWVVAIWFIEMSSGMLIKALTGTIPWDYTGSTPWQVGGFIRLDMAPLWFGVGLLFERLHDFLIRKLRIY</sequence>
<name>F6B6U0_DESCC</name>
<evidence type="ECO:0000313" key="7">
    <source>
        <dbReference type="Proteomes" id="UP000009226"/>
    </source>
</evidence>
<dbReference type="EMBL" id="CP002736">
    <property type="protein sequence ID" value="AEF93265.1"/>
    <property type="molecule type" value="Genomic_DNA"/>
</dbReference>
<keyword evidence="3 5" id="KW-1133">Transmembrane helix</keyword>
<dbReference type="KEGG" id="dca:Desca_0370"/>
<dbReference type="RefSeq" id="WP_013809579.1">
    <property type="nucleotide sequence ID" value="NC_015565.1"/>
</dbReference>
<dbReference type="eggNOG" id="COG4905">
    <property type="taxonomic scope" value="Bacteria"/>
</dbReference>
<evidence type="ECO:0000256" key="5">
    <source>
        <dbReference type="SAM" id="Phobius"/>
    </source>
</evidence>
<keyword evidence="2 5" id="KW-0812">Transmembrane</keyword>
<evidence type="ECO:0000313" key="6">
    <source>
        <dbReference type="EMBL" id="AEF93265.1"/>
    </source>
</evidence>
<evidence type="ECO:0000256" key="1">
    <source>
        <dbReference type="ARBA" id="ARBA00004141"/>
    </source>
</evidence>
<keyword evidence="7" id="KW-1185">Reference proteome</keyword>
<dbReference type="PANTHER" id="PTHR31746">
    <property type="entry name" value="TRANSMEMBRANE PROTEIN 229 FAMILY MEMBER"/>
    <property type="match status" value="1"/>
</dbReference>
<evidence type="ECO:0000256" key="4">
    <source>
        <dbReference type="ARBA" id="ARBA00023136"/>
    </source>
</evidence>
<proteinExistence type="predicted"/>
<comment type="subcellular location">
    <subcellularLocation>
        <location evidence="1">Membrane</location>
        <topology evidence="1">Multi-pass membrane protein</topology>
    </subcellularLocation>
</comment>
<dbReference type="STRING" id="868595.Desca_0370"/>
<dbReference type="InterPro" id="IPR010540">
    <property type="entry name" value="CmpB_TMEM229"/>
</dbReference>
<evidence type="ECO:0000256" key="3">
    <source>
        <dbReference type="ARBA" id="ARBA00022989"/>
    </source>
</evidence>
<dbReference type="GO" id="GO:0016020">
    <property type="term" value="C:membrane"/>
    <property type="evidence" value="ECO:0007669"/>
    <property type="project" value="UniProtKB-SubCell"/>
</dbReference>
<dbReference type="AlphaFoldDB" id="F6B6U0"/>
<evidence type="ECO:0008006" key="8">
    <source>
        <dbReference type="Google" id="ProtNLM"/>
    </source>
</evidence>
<dbReference type="Proteomes" id="UP000009226">
    <property type="component" value="Chromosome"/>
</dbReference>
<dbReference type="HOGENOM" id="CLU_102218_1_0_9"/>